<evidence type="ECO:0000313" key="2">
    <source>
        <dbReference type="Proteomes" id="UP000653343"/>
    </source>
</evidence>
<evidence type="ECO:0000313" key="1">
    <source>
        <dbReference type="EMBL" id="GGX42505.1"/>
    </source>
</evidence>
<accession>A0ABQ2Y0A2</accession>
<dbReference type="EMBL" id="BMYU01000004">
    <property type="protein sequence ID" value="GGX42505.1"/>
    <property type="molecule type" value="Genomic_DNA"/>
</dbReference>
<name>A0ABQ2Y0A2_9BURK</name>
<organism evidence="1 2">
    <name type="scientific">Undibacterium squillarum</name>
    <dbReference type="NCBI Taxonomy" id="1131567"/>
    <lineage>
        <taxon>Bacteria</taxon>
        <taxon>Pseudomonadati</taxon>
        <taxon>Pseudomonadota</taxon>
        <taxon>Betaproteobacteria</taxon>
        <taxon>Burkholderiales</taxon>
        <taxon>Oxalobacteraceae</taxon>
        <taxon>Undibacterium</taxon>
    </lineage>
</organism>
<sequence length="56" mass="5881">MAGVFAGTGACDDTGCAAGLSGMYKGPFWPQADNMTVSSRAENKVRIAEIPKRLEC</sequence>
<protein>
    <submittedName>
        <fullName evidence="1">Uncharacterized protein</fullName>
    </submittedName>
</protein>
<reference evidence="2" key="1">
    <citation type="journal article" date="2019" name="Int. J. Syst. Evol. Microbiol.">
        <title>The Global Catalogue of Microorganisms (GCM) 10K type strain sequencing project: providing services to taxonomists for standard genome sequencing and annotation.</title>
        <authorList>
            <consortium name="The Broad Institute Genomics Platform"/>
            <consortium name="The Broad Institute Genome Sequencing Center for Infectious Disease"/>
            <person name="Wu L."/>
            <person name="Ma J."/>
        </authorList>
    </citation>
    <scope>NUCLEOTIDE SEQUENCE [LARGE SCALE GENOMIC DNA]</scope>
    <source>
        <strain evidence="2">KCTC 23917</strain>
    </source>
</reference>
<comment type="caution">
    <text evidence="1">The sequence shown here is derived from an EMBL/GenBank/DDBJ whole genome shotgun (WGS) entry which is preliminary data.</text>
</comment>
<keyword evidence="2" id="KW-1185">Reference proteome</keyword>
<gene>
    <name evidence="1" type="ORF">GCM10010946_21430</name>
</gene>
<proteinExistence type="predicted"/>
<dbReference type="Proteomes" id="UP000653343">
    <property type="component" value="Unassembled WGS sequence"/>
</dbReference>